<proteinExistence type="predicted"/>
<evidence type="ECO:0000313" key="2">
    <source>
        <dbReference type="Proteomes" id="UP000576792"/>
    </source>
</evidence>
<reference evidence="1 2" key="1">
    <citation type="submission" date="2020-03" db="EMBL/GenBank/DDBJ databases">
        <title>Sequencing the genomes of 1000 actinobacteria strains.</title>
        <authorList>
            <person name="Klenk H.-P."/>
        </authorList>
    </citation>
    <scope>NUCLEOTIDE SEQUENCE [LARGE SCALE GENOMIC DNA]</scope>
    <source>
        <strain evidence="1 2">DSM 18964</strain>
    </source>
</reference>
<sequence>MSVRNGFYVPSKYIGEVHSNSEYTWHPGYSLPAWWCLVATQA</sequence>
<comment type="caution">
    <text evidence="1">The sequence shown here is derived from an EMBL/GenBank/DDBJ whole genome shotgun (WGS) entry which is preliminary data.</text>
</comment>
<dbReference type="Proteomes" id="UP000576792">
    <property type="component" value="Unassembled WGS sequence"/>
</dbReference>
<keyword evidence="2" id="KW-1185">Reference proteome</keyword>
<name>A0A846S4J7_9MICO</name>
<accession>A0A846S4J7</accession>
<evidence type="ECO:0000313" key="1">
    <source>
        <dbReference type="EMBL" id="NJC57011.1"/>
    </source>
</evidence>
<dbReference type="AlphaFoldDB" id="A0A846S4J7"/>
<protein>
    <submittedName>
        <fullName evidence="1">Uncharacterized protein</fullName>
    </submittedName>
</protein>
<gene>
    <name evidence="1" type="ORF">BKA07_002046</name>
</gene>
<organism evidence="1 2">
    <name type="scientific">Brevibacterium marinum</name>
    <dbReference type="NCBI Taxonomy" id="418643"/>
    <lineage>
        <taxon>Bacteria</taxon>
        <taxon>Bacillati</taxon>
        <taxon>Actinomycetota</taxon>
        <taxon>Actinomycetes</taxon>
        <taxon>Micrococcales</taxon>
        <taxon>Brevibacteriaceae</taxon>
        <taxon>Brevibacterium</taxon>
    </lineage>
</organism>
<dbReference type="EMBL" id="JAATJN010000001">
    <property type="protein sequence ID" value="NJC57011.1"/>
    <property type="molecule type" value="Genomic_DNA"/>
</dbReference>